<accession>A0A975J1Q6</accession>
<proteinExistence type="predicted"/>
<gene>
    <name evidence="2" type="ORF">KBB96_05915</name>
</gene>
<dbReference type="RefSeq" id="WP_211633433.1">
    <property type="nucleotide sequence ID" value="NZ_CP073100.1"/>
</dbReference>
<dbReference type="Pfam" id="PF09537">
    <property type="entry name" value="DUF2383"/>
    <property type="match status" value="1"/>
</dbReference>
<protein>
    <submittedName>
        <fullName evidence="2">PA2169 family four-helix-bundle protein</fullName>
    </submittedName>
</protein>
<dbReference type="InterPro" id="IPR011971">
    <property type="entry name" value="CHP02284"/>
</dbReference>
<sequence>MNPTTILQEADALQEILTRYVDSRDGYKQAAETVTDEGLTRTFHHIAERRDRIAGRVAELLHADGRQPDTSGSAEAGVHRWWIRMRDKLSDHDSSTVVEECLRGEKELSRTLHSVAESGNLTADHAPLIADAISEVDLAIRAFELMVDDA</sequence>
<dbReference type="Proteomes" id="UP000676169">
    <property type="component" value="Chromosome"/>
</dbReference>
<reference evidence="2" key="1">
    <citation type="submission" date="2021-04" db="EMBL/GenBank/DDBJ databases">
        <title>Luteolibacter sp. 32A isolated from the skin of an Anderson's salamander (Ambystoma andersonii).</title>
        <authorList>
            <person name="Spergser J."/>
            <person name="Busse H.-J."/>
        </authorList>
    </citation>
    <scope>NUCLEOTIDE SEQUENCE</scope>
    <source>
        <strain evidence="2">32A</strain>
    </source>
</reference>
<evidence type="ECO:0000313" key="3">
    <source>
        <dbReference type="Proteomes" id="UP000676169"/>
    </source>
</evidence>
<name>A0A975J1Q6_9BACT</name>
<feature type="domain" description="DUF2383" evidence="1">
    <location>
        <begin position="10"/>
        <end position="114"/>
    </location>
</feature>
<evidence type="ECO:0000313" key="2">
    <source>
        <dbReference type="EMBL" id="QUE52426.1"/>
    </source>
</evidence>
<dbReference type="EMBL" id="CP073100">
    <property type="protein sequence ID" value="QUE52426.1"/>
    <property type="molecule type" value="Genomic_DNA"/>
</dbReference>
<dbReference type="AlphaFoldDB" id="A0A975J1Q6"/>
<evidence type="ECO:0000259" key="1">
    <source>
        <dbReference type="Pfam" id="PF09537"/>
    </source>
</evidence>
<dbReference type="InterPro" id="IPR019052">
    <property type="entry name" value="DUF2383"/>
</dbReference>
<dbReference type="Gene3D" id="1.20.1260.10">
    <property type="match status" value="1"/>
</dbReference>
<dbReference type="NCBIfam" id="TIGR02284">
    <property type="entry name" value="PA2169 family four-helix-bundle protein"/>
    <property type="match status" value="1"/>
</dbReference>
<keyword evidence="3" id="KW-1185">Reference proteome</keyword>
<organism evidence="2 3">
    <name type="scientific">Luteolibacter ambystomatis</name>
    <dbReference type="NCBI Taxonomy" id="2824561"/>
    <lineage>
        <taxon>Bacteria</taxon>
        <taxon>Pseudomonadati</taxon>
        <taxon>Verrucomicrobiota</taxon>
        <taxon>Verrucomicrobiia</taxon>
        <taxon>Verrucomicrobiales</taxon>
        <taxon>Verrucomicrobiaceae</taxon>
        <taxon>Luteolibacter</taxon>
    </lineage>
</organism>
<dbReference type="InterPro" id="IPR012347">
    <property type="entry name" value="Ferritin-like"/>
</dbReference>
<dbReference type="KEGG" id="lamb:KBB96_05915"/>